<reference evidence="10 11" key="2">
    <citation type="submission" date="2016-08" db="EMBL/GenBank/DDBJ databases">
        <title>Pervasive Adenine N6-methylation of Active Genes in Fungi.</title>
        <authorList>
            <consortium name="DOE Joint Genome Institute"/>
            <person name="Mondo S.J."/>
            <person name="Dannebaum R.O."/>
            <person name="Kuo R.C."/>
            <person name="Labutti K."/>
            <person name="Haridas S."/>
            <person name="Kuo A."/>
            <person name="Salamov A."/>
            <person name="Ahrendt S.R."/>
            <person name="Lipzen A."/>
            <person name="Sullivan W."/>
            <person name="Andreopoulos W.B."/>
            <person name="Clum A."/>
            <person name="Lindquist E."/>
            <person name="Daum C."/>
            <person name="Ramamoorthy G.K."/>
            <person name="Gryganskyi A."/>
            <person name="Culley D."/>
            <person name="Magnuson J.K."/>
            <person name="James T.Y."/>
            <person name="O'Malley M.A."/>
            <person name="Stajich J.E."/>
            <person name="Spatafora J.W."/>
            <person name="Visel A."/>
            <person name="Grigoriev I.V."/>
        </authorList>
    </citation>
    <scope>NUCLEOTIDE SEQUENCE [LARGE SCALE GENOMIC DNA]</scope>
    <source>
        <strain evidence="11">finn</strain>
    </source>
</reference>
<dbReference type="CDD" id="cd00077">
    <property type="entry name" value="HDc"/>
    <property type="match status" value="1"/>
</dbReference>
<feature type="region of interest" description="Disordered" evidence="7">
    <location>
        <begin position="187"/>
        <end position="213"/>
    </location>
</feature>
<evidence type="ECO:0000256" key="7">
    <source>
        <dbReference type="SAM" id="MobiDB-lite"/>
    </source>
</evidence>
<dbReference type="InterPro" id="IPR002073">
    <property type="entry name" value="PDEase_catalytic_dom"/>
</dbReference>
<feature type="domain" description="PDEase" evidence="9">
    <location>
        <begin position="728"/>
        <end position="1151"/>
    </location>
</feature>
<keyword evidence="1 5" id="KW-0479">Metal-binding</keyword>
<accession>A0A1Y1UZI7</accession>
<evidence type="ECO:0000256" key="3">
    <source>
        <dbReference type="PIRSR" id="PIRSR623088-1"/>
    </source>
</evidence>
<dbReference type="InterPro" id="IPR003607">
    <property type="entry name" value="HD/PDEase_dom"/>
</dbReference>
<feature type="binding site" evidence="4">
    <location>
        <position position="963"/>
    </location>
    <ligand>
        <name>AMP</name>
        <dbReference type="ChEBI" id="CHEBI:456215"/>
    </ligand>
</feature>
<dbReference type="GO" id="GO:0007165">
    <property type="term" value="P:signal transduction"/>
    <property type="evidence" value="ECO:0007669"/>
    <property type="project" value="InterPro"/>
</dbReference>
<feature type="active site" description="Proton donor" evidence="3">
    <location>
        <position position="812"/>
    </location>
</feature>
<evidence type="ECO:0000313" key="10">
    <source>
        <dbReference type="EMBL" id="ORX44142.1"/>
    </source>
</evidence>
<keyword evidence="8" id="KW-0812">Transmembrane</keyword>
<dbReference type="Gene3D" id="1.10.1300.10">
    <property type="entry name" value="3'5'-cyclic nucleotide phosphodiesterase, catalytic domain"/>
    <property type="match status" value="1"/>
</dbReference>
<feature type="binding site" evidence="4">
    <location>
        <position position="853"/>
    </location>
    <ligand>
        <name>AMP</name>
        <dbReference type="ChEBI" id="CHEBI:456215"/>
    </ligand>
</feature>
<dbReference type="GO" id="GO:0046872">
    <property type="term" value="F:metal ion binding"/>
    <property type="evidence" value="ECO:0007669"/>
    <property type="project" value="UniProtKB-KW"/>
</dbReference>
<dbReference type="Proteomes" id="UP000193719">
    <property type="component" value="Unassembled WGS sequence"/>
</dbReference>
<feature type="compositionally biased region" description="Polar residues" evidence="7">
    <location>
        <begin position="119"/>
        <end position="131"/>
    </location>
</feature>
<dbReference type="PROSITE" id="PS00126">
    <property type="entry name" value="PDEASE_I_1"/>
    <property type="match status" value="1"/>
</dbReference>
<keyword evidence="2 6" id="KW-0378">Hydrolase</keyword>
<comment type="cofactor">
    <cofactor evidence="6">
        <name>a divalent metal cation</name>
        <dbReference type="ChEBI" id="CHEBI:60240"/>
    </cofactor>
    <text evidence="6">Binds 2 divalent metal cations per subunit. Site 1 may preferentially bind zinc ions, while site 2 has a preference for magnesium and/or manganese ions.</text>
</comment>
<organism evidence="10 11">
    <name type="scientific">Piromyces finnis</name>
    <dbReference type="NCBI Taxonomy" id="1754191"/>
    <lineage>
        <taxon>Eukaryota</taxon>
        <taxon>Fungi</taxon>
        <taxon>Fungi incertae sedis</taxon>
        <taxon>Chytridiomycota</taxon>
        <taxon>Chytridiomycota incertae sedis</taxon>
        <taxon>Neocallimastigomycetes</taxon>
        <taxon>Neocallimastigales</taxon>
        <taxon>Neocallimastigaceae</taxon>
        <taxon>Piromyces</taxon>
    </lineage>
</organism>
<dbReference type="STRING" id="1754191.A0A1Y1UZI7"/>
<keyword evidence="8" id="KW-1133">Transmembrane helix</keyword>
<feature type="binding site" evidence="4">
    <location>
        <begin position="812"/>
        <end position="816"/>
    </location>
    <ligand>
        <name>AMP</name>
        <dbReference type="ChEBI" id="CHEBI:456215"/>
    </ligand>
</feature>
<reference evidence="10 11" key="1">
    <citation type="submission" date="2016-08" db="EMBL/GenBank/DDBJ databases">
        <title>Genomes of anaerobic fungi encode conserved fungal cellulosomes for biomass hydrolysis.</title>
        <authorList>
            <consortium name="DOE Joint Genome Institute"/>
            <person name="Haitjema C.H."/>
            <person name="Gilmore S.P."/>
            <person name="Henske J.K."/>
            <person name="Solomon K.V."/>
            <person name="De Groot R."/>
            <person name="Kuo A."/>
            <person name="Mondo S.J."/>
            <person name="Salamov A.A."/>
            <person name="Labutti K."/>
            <person name="Zhao Z."/>
            <person name="Chiniquy J."/>
            <person name="Barry K."/>
            <person name="Brewer H.M."/>
            <person name="Purvine S.O."/>
            <person name="Wright A.T."/>
            <person name="Boxma B."/>
            <person name="Van Alen T."/>
            <person name="Hackstein J.H."/>
            <person name="Baker S.E."/>
            <person name="Grigoriev I.V."/>
            <person name="O'Malley M.A."/>
        </authorList>
    </citation>
    <scope>NUCLEOTIDE SEQUENCE [LARGE SCALE GENOMIC DNA]</scope>
    <source>
        <strain evidence="11">finn</strain>
    </source>
</reference>
<dbReference type="OrthoDB" id="546632at2759"/>
<proteinExistence type="inferred from homology"/>
<dbReference type="SUPFAM" id="SSF109604">
    <property type="entry name" value="HD-domain/PDEase-like"/>
    <property type="match status" value="1"/>
</dbReference>
<evidence type="ECO:0000256" key="6">
    <source>
        <dbReference type="RuleBase" id="RU363067"/>
    </source>
</evidence>
<gene>
    <name evidence="10" type="ORF">BCR36DRAFT_586274</name>
</gene>
<dbReference type="InterPro" id="IPR023088">
    <property type="entry name" value="PDEase"/>
</dbReference>
<dbReference type="EC" id="3.1.4.-" evidence="6"/>
<feature type="transmembrane region" description="Helical" evidence="8">
    <location>
        <begin position="401"/>
        <end position="420"/>
    </location>
</feature>
<evidence type="ECO:0000256" key="1">
    <source>
        <dbReference type="ARBA" id="ARBA00022723"/>
    </source>
</evidence>
<comment type="similarity">
    <text evidence="6">Belongs to the cyclic nucleotide phosphodiesterase family.</text>
</comment>
<sequence>MTYSQRKNSSGSKRLLPYIQKIGTSNETLVLKDNMETDSHSSVETSKSEEDNLLSMAAMGAILPIEDTTHNVSSNFHTTQPSSINKQDDNTLRKYNRGHKKSISIDIQNIKRKLSDQSMNNNNVRSRTSPTPKIIHSAPSNSVSQFNLIGNPGLSNGYKHRSYTNGYTFNTYQHHSPHSQIYNIPSYSVTSNNTNPPTTSHNNASNNNGNSNVISSSVSTISYNNSNNNNSVFSNTTLNNQSSSITSANSLSNRHTQNPIEYNTINKNHEEDNENTPLNIITSVIDDSGYELNDQVNSIDYKNTEDNDDIYNSTDMYSSTKPKSTRKQKSFYKRLMNQSGENGQIQEDYLDIKREDTRIIHDIFQKSIHNNFSLCFKDPYTEISYYRYIHNKFLYFWKKSVVLLALTTLINQLFLIFSVGLEKNQNKKVYEIILLNIIGLIIPVSIFYYIIYRLKTRVLFKLMPYLANLILFVMGPLMIIIGPLLILGSNIIIENNNYYEITLFMYISLFFVGNYLLFYSYKPAIFSVLIYCVCWIVFVFNKVYCEFKNENNDDRSRDIYLIILTIALFCLISVVMLYSLYKKERTSRRQFLNEQRLMRINSKLVSQLNRIERGFADEAADLDAPIEKAIITIRSLMASPTIGPEHLKALGLVLCYLQVPNLFAPDLDQQVTQGLKMDDERKNWLFSEVAHRKQIERSKRSSSSSSSLGTGSHSPFYTGSHSPSIHDHQSEYQVINIDNYLTNHSAELLSRINEYNFPMFEYFKSTSRPLLTMSYHIFVKSGLLSRLHLSVNQFLNFMSAVEDGYHPEHQFHNAEHASDVLHCIYYFSTIPNVATCFKDLDYLGLYVAACIHDFDHPGVNNKFLINVGDPLAERYNDKSVLENHHCSSALRLLNKPGNNFIERLDKEKKRELRETIIELVLATDLSGHFAYLTSFKKKLLDTLTCNTREDRLLLMQMFIKCCDVSNPTKSRSLYKEWINRVMSEFYSQGDREKQLNITISPFCNRNNSNVYSCQKGFIDFVAAPIFEAVGEFIGKYQITKNAATQKQLQISSANTSLSRESSVQANSTNDTSLVNRDSVTTDLEKQKIISSSSTCDENNTSGNTSTLRQSKSYNNKTYSKMNLLESQEKINVVLDGLKSNKEWIDSNAAKTESSS</sequence>
<dbReference type="InterPro" id="IPR036971">
    <property type="entry name" value="PDEase_catalytic_dom_sf"/>
</dbReference>
<feature type="transmembrane region" description="Helical" evidence="8">
    <location>
        <begin position="524"/>
        <end position="544"/>
    </location>
</feature>
<name>A0A1Y1UZI7_9FUNG</name>
<feature type="binding site" evidence="5">
    <location>
        <position position="963"/>
    </location>
    <ligand>
        <name>Zn(2+)</name>
        <dbReference type="ChEBI" id="CHEBI:29105"/>
        <label>1</label>
    </ligand>
</feature>
<dbReference type="Pfam" id="PF00233">
    <property type="entry name" value="PDEase_I"/>
    <property type="match status" value="1"/>
</dbReference>
<feature type="binding site" evidence="5">
    <location>
        <position position="853"/>
    </location>
    <ligand>
        <name>Zn(2+)</name>
        <dbReference type="ChEBI" id="CHEBI:29105"/>
        <label>2</label>
    </ligand>
</feature>
<evidence type="ECO:0000313" key="11">
    <source>
        <dbReference type="Proteomes" id="UP000193719"/>
    </source>
</evidence>
<dbReference type="PRINTS" id="PR00387">
    <property type="entry name" value="PDIESTERASE1"/>
</dbReference>
<feature type="transmembrane region" description="Helical" evidence="8">
    <location>
        <begin position="432"/>
        <end position="451"/>
    </location>
</feature>
<feature type="region of interest" description="Disordered" evidence="7">
    <location>
        <begin position="1090"/>
        <end position="1112"/>
    </location>
</feature>
<evidence type="ECO:0000256" key="8">
    <source>
        <dbReference type="SAM" id="Phobius"/>
    </source>
</evidence>
<evidence type="ECO:0000256" key="2">
    <source>
        <dbReference type="ARBA" id="ARBA00022801"/>
    </source>
</evidence>
<dbReference type="GO" id="GO:0004114">
    <property type="term" value="F:3',5'-cyclic-nucleotide phosphodiesterase activity"/>
    <property type="evidence" value="ECO:0007669"/>
    <property type="project" value="InterPro"/>
</dbReference>
<comment type="caution">
    <text evidence="10">The sequence shown here is derived from an EMBL/GenBank/DDBJ whole genome shotgun (WGS) entry which is preliminary data.</text>
</comment>
<dbReference type="PANTHER" id="PTHR11347">
    <property type="entry name" value="CYCLIC NUCLEOTIDE PHOSPHODIESTERASE"/>
    <property type="match status" value="1"/>
</dbReference>
<evidence type="ECO:0000259" key="9">
    <source>
        <dbReference type="PROSITE" id="PS51845"/>
    </source>
</evidence>
<feature type="transmembrane region" description="Helical" evidence="8">
    <location>
        <begin position="498"/>
        <end position="517"/>
    </location>
</feature>
<keyword evidence="11" id="KW-1185">Reference proteome</keyword>
<feature type="transmembrane region" description="Helical" evidence="8">
    <location>
        <begin position="463"/>
        <end position="486"/>
    </location>
</feature>
<protein>
    <recommendedName>
        <fullName evidence="6">Phosphodiesterase</fullName>
        <ecNumber evidence="6">3.1.4.-</ecNumber>
    </recommendedName>
</protein>
<keyword evidence="8" id="KW-0472">Membrane</keyword>
<dbReference type="EMBL" id="MCFH01000047">
    <property type="protein sequence ID" value="ORX44142.1"/>
    <property type="molecule type" value="Genomic_DNA"/>
</dbReference>
<evidence type="ECO:0000256" key="4">
    <source>
        <dbReference type="PIRSR" id="PIRSR623088-2"/>
    </source>
</evidence>
<evidence type="ECO:0000256" key="5">
    <source>
        <dbReference type="PIRSR" id="PIRSR623088-3"/>
    </source>
</evidence>
<dbReference type="PROSITE" id="PS51845">
    <property type="entry name" value="PDEASE_I_2"/>
    <property type="match status" value="1"/>
</dbReference>
<dbReference type="InterPro" id="IPR023174">
    <property type="entry name" value="PDEase_CS"/>
</dbReference>
<feature type="transmembrane region" description="Helical" evidence="8">
    <location>
        <begin position="559"/>
        <end position="581"/>
    </location>
</feature>
<dbReference type="AlphaFoldDB" id="A0A1Y1UZI7"/>
<dbReference type="SMART" id="SM00471">
    <property type="entry name" value="HDc"/>
    <property type="match status" value="1"/>
</dbReference>
<feature type="binding site" evidence="5">
    <location>
        <position position="816"/>
    </location>
    <ligand>
        <name>Zn(2+)</name>
        <dbReference type="ChEBI" id="CHEBI:29105"/>
        <label>1</label>
    </ligand>
</feature>
<feature type="binding site" evidence="5">
    <location>
        <position position="853"/>
    </location>
    <ligand>
        <name>Zn(2+)</name>
        <dbReference type="ChEBI" id="CHEBI:29105"/>
        <label>1</label>
    </ligand>
</feature>
<feature type="binding site" evidence="4">
    <location>
        <position position="1014"/>
    </location>
    <ligand>
        <name>AMP</name>
        <dbReference type="ChEBI" id="CHEBI:456215"/>
    </ligand>
</feature>
<feature type="binding site" evidence="5">
    <location>
        <position position="852"/>
    </location>
    <ligand>
        <name>Zn(2+)</name>
        <dbReference type="ChEBI" id="CHEBI:29105"/>
        <label>1</label>
    </ligand>
</feature>
<feature type="region of interest" description="Disordered" evidence="7">
    <location>
        <begin position="119"/>
        <end position="139"/>
    </location>
</feature>